<organism evidence="2 3">
    <name type="scientific">Lactobacillus jensenii</name>
    <dbReference type="NCBI Taxonomy" id="109790"/>
    <lineage>
        <taxon>Bacteria</taxon>
        <taxon>Bacillati</taxon>
        <taxon>Bacillota</taxon>
        <taxon>Bacilli</taxon>
        <taxon>Lactobacillales</taxon>
        <taxon>Lactobacillaceae</taxon>
        <taxon>Lactobacillus</taxon>
    </lineage>
</organism>
<keyword evidence="2" id="KW-0378">Hydrolase</keyword>
<dbReference type="EMBL" id="VYWW01000023">
    <property type="protein sequence ID" value="KAA9321994.1"/>
    <property type="molecule type" value="Genomic_DNA"/>
</dbReference>
<dbReference type="RefSeq" id="WP_151141512.1">
    <property type="nucleotide sequence ID" value="NZ_CP160084.1"/>
</dbReference>
<evidence type="ECO:0000313" key="3">
    <source>
        <dbReference type="Proteomes" id="UP000327236"/>
    </source>
</evidence>
<dbReference type="GO" id="GO:0005829">
    <property type="term" value="C:cytosol"/>
    <property type="evidence" value="ECO:0007669"/>
    <property type="project" value="TreeGrafter"/>
</dbReference>
<reference evidence="2 3" key="1">
    <citation type="submission" date="2019-09" db="EMBL/GenBank/DDBJ databases">
        <title>Draft genome sequence assemblies of isolates from the urinary tract.</title>
        <authorList>
            <person name="Mores C.R."/>
            <person name="Putonti C."/>
            <person name="Wolfe A.J."/>
        </authorList>
    </citation>
    <scope>NUCLEOTIDE SEQUENCE [LARGE SCALE GENOMIC DNA]</scope>
    <source>
        <strain evidence="2 3">UMB246</strain>
    </source>
</reference>
<dbReference type="Proteomes" id="UP000327236">
    <property type="component" value="Unassembled WGS sequence"/>
</dbReference>
<comment type="caution">
    <text evidence="2">The sequence shown here is derived from an EMBL/GenBank/DDBJ whole genome shotgun (WGS) entry which is preliminary data.</text>
</comment>
<dbReference type="PANTHER" id="PTHR47396">
    <property type="entry name" value="TYPE I RESTRICTION ENZYME ECOKI R PROTEIN"/>
    <property type="match status" value="1"/>
</dbReference>
<gene>
    <name evidence="2" type="ORF">F6H94_05695</name>
</gene>
<dbReference type="InterPro" id="IPR006935">
    <property type="entry name" value="Helicase/UvrB_N"/>
</dbReference>
<dbReference type="OrthoDB" id="9804145at2"/>
<feature type="domain" description="Helicase ATP-binding" evidence="1">
    <location>
        <begin position="40"/>
        <end position="268"/>
    </location>
</feature>
<dbReference type="GO" id="GO:0003677">
    <property type="term" value="F:DNA binding"/>
    <property type="evidence" value="ECO:0007669"/>
    <property type="project" value="InterPro"/>
</dbReference>
<protein>
    <submittedName>
        <fullName evidence="2">DEAD/DEAH box helicase</fullName>
    </submittedName>
</protein>
<dbReference type="Gene3D" id="3.40.50.300">
    <property type="entry name" value="P-loop containing nucleotide triphosphate hydrolases"/>
    <property type="match status" value="1"/>
</dbReference>
<keyword evidence="2" id="KW-0547">Nucleotide-binding</keyword>
<keyword evidence="2" id="KW-0347">Helicase</keyword>
<dbReference type="CDD" id="cd18785">
    <property type="entry name" value="SF2_C"/>
    <property type="match status" value="1"/>
</dbReference>
<keyword evidence="2" id="KW-0067">ATP-binding</keyword>
<dbReference type="SUPFAM" id="SSF52540">
    <property type="entry name" value="P-loop containing nucleoside triphosphate hydrolases"/>
    <property type="match status" value="1"/>
</dbReference>
<dbReference type="InterPro" id="IPR050742">
    <property type="entry name" value="Helicase_Restrict-Modif_Enz"/>
</dbReference>
<dbReference type="GO" id="GO:0005524">
    <property type="term" value="F:ATP binding"/>
    <property type="evidence" value="ECO:0007669"/>
    <property type="project" value="InterPro"/>
</dbReference>
<evidence type="ECO:0000259" key="1">
    <source>
        <dbReference type="SMART" id="SM00487"/>
    </source>
</evidence>
<dbReference type="SMART" id="SM00487">
    <property type="entry name" value="DEXDc"/>
    <property type="match status" value="1"/>
</dbReference>
<dbReference type="InterPro" id="IPR027417">
    <property type="entry name" value="P-loop_NTPase"/>
</dbReference>
<dbReference type="PANTHER" id="PTHR47396:SF1">
    <property type="entry name" value="ATP-DEPENDENT HELICASE IRC3-RELATED"/>
    <property type="match status" value="1"/>
</dbReference>
<proteinExistence type="predicted"/>
<evidence type="ECO:0000313" key="2">
    <source>
        <dbReference type="EMBL" id="KAA9321994.1"/>
    </source>
</evidence>
<dbReference type="Pfam" id="PF04851">
    <property type="entry name" value="ResIII"/>
    <property type="match status" value="1"/>
</dbReference>
<name>A0A5N1IAQ0_LACJE</name>
<dbReference type="GO" id="GO:0004386">
    <property type="term" value="F:helicase activity"/>
    <property type="evidence" value="ECO:0007669"/>
    <property type="project" value="UniProtKB-KW"/>
</dbReference>
<dbReference type="GO" id="GO:0016787">
    <property type="term" value="F:hydrolase activity"/>
    <property type="evidence" value="ECO:0007669"/>
    <property type="project" value="InterPro"/>
</dbReference>
<sequence>MVNKSKNSNIKPLPFLEKVHEGISRIDYVPYDYQYINESLKHNLRPYQLSALFSLDWVQKHDEVQQHNHLMFNMATGSGKTDVMASNILYLFKEYGYTNFLFVTNSNAIVNKTKENFLNSNSSKYLFAPTINIDGQLVDIKQVKNFPLNQQANAIYIKLTTIQSLSNEINYSKENGLTIEDLENYKIVILADEAHHFNAQTKSQKQKETSWEEVLDRVRNANKLNIQLEYTATIDIDKDEVYEKYKNKIIYKYDFNRFMDDGYSKKVFRLEANNDNNQKLLNAILLSQYRKRIAHKLNISDFKPVVLVKSNRIKTSEKVKDSFLQMMEDLSSEFLAKFISENAEINKNSMALSKAYEYWKTQDLSKAVEELQRDFNIKTTINVNEGGTKGIVSEEADFKKLNSLEDINNPFRIIFAVAKLTEGWDVLNLFDIVRISEEKESKTIKQTNAEAQLIGRGARYYPFVYKGEKSYTRRFDTGADSTFENQLLESLYYHTINDSGYIKNLNKSFDNMNLIANQDGNYQVFSADVKKTFLKSNFYKNGNIYYNKTVQVPDSEYRDLKAYGIDNQTMIINYSIATTESSFKQAYTSLSENKVKLVNVVDFSNLSDYRLVKKAIAKNTFFRFSEMKQYLPELTSIREFITSPNWLGNISILARVPNEYTLNLDDKLKVISIALKQIQAQVVKNYRKEKGTNIFVPISVKETVKDYSKLVPQRSNKTISEIILPKDMSAKEWYPYSTAIVDQLEMSFINLLDTWVNKLKEKYKEIYLIRNEETISKWSLHEFENTDIKHYQGYKPDFIMVLIDADFIYQIYVEPKGDEFLEKDAWKQNLLESIRPEKIKVLAENDNIKLYGVKFYTRGDGRNIREELQDLKILPGAEEKHIDELIL</sequence>
<dbReference type="InterPro" id="IPR014001">
    <property type="entry name" value="Helicase_ATP-bd"/>
</dbReference>
<accession>A0A5N1IAQ0</accession>
<dbReference type="AlphaFoldDB" id="A0A5N1IAQ0"/>